<dbReference type="Gene3D" id="1.10.260.100">
    <property type="match status" value="1"/>
</dbReference>
<evidence type="ECO:0000313" key="2">
    <source>
        <dbReference type="EMBL" id="KAK3281828.1"/>
    </source>
</evidence>
<feature type="compositionally biased region" description="Low complexity" evidence="1">
    <location>
        <begin position="262"/>
        <end position="279"/>
    </location>
</feature>
<feature type="compositionally biased region" description="Basic and acidic residues" evidence="1">
    <location>
        <begin position="183"/>
        <end position="197"/>
    </location>
</feature>
<evidence type="ECO:0008006" key="4">
    <source>
        <dbReference type="Google" id="ProtNLM"/>
    </source>
</evidence>
<sequence>MKLEEVNSDSDDDLPPLEDNSKHLRDIQGSKTIDTAAVKKGFLDQPTTKPVKAKDGTNLTELKGKKNTPGGTKSIPEFLKVEQEEAPKLTQAQVKEKLVDAMKPTPEMVKDVSANPLLMEGFDDPEVMAAVSEIAEDPKKMEKYKDNKKVQRFYAAMGNIMGSKFEKLAVEQEKDPAFQAAKARRDAEMRAQHEMVHHQAKSPPGVILNPGGVAPPALREVTPVDNHADSDSDEDMAEIARAMQSNPFARKKPGAGLPPNTKAAPAKAAAKTHASNAVAPPGVGTRHASSCIAERLQKDLLAEKEKGAEQKTPANCPGIVMLPSANKEIGLREIKTTIVQKGTSQAELETQATSKQETQETVSSQVVQNKTLPPQPLKVSSSFSMYDELSELD</sequence>
<feature type="region of interest" description="Disordered" evidence="1">
    <location>
        <begin position="176"/>
        <end position="289"/>
    </location>
</feature>
<proteinExistence type="predicted"/>
<accession>A0AAE0GPU0</accession>
<evidence type="ECO:0000313" key="3">
    <source>
        <dbReference type="Proteomes" id="UP001190700"/>
    </source>
</evidence>
<organism evidence="2 3">
    <name type="scientific">Cymbomonas tetramitiformis</name>
    <dbReference type="NCBI Taxonomy" id="36881"/>
    <lineage>
        <taxon>Eukaryota</taxon>
        <taxon>Viridiplantae</taxon>
        <taxon>Chlorophyta</taxon>
        <taxon>Pyramimonadophyceae</taxon>
        <taxon>Pyramimonadales</taxon>
        <taxon>Pyramimonadaceae</taxon>
        <taxon>Cymbomonas</taxon>
    </lineage>
</organism>
<feature type="compositionally biased region" description="Polar residues" evidence="1">
    <location>
        <begin position="342"/>
        <end position="384"/>
    </location>
</feature>
<gene>
    <name evidence="2" type="ORF">CYMTET_10408</name>
</gene>
<feature type="compositionally biased region" description="Basic and acidic residues" evidence="1">
    <location>
        <begin position="19"/>
        <end position="28"/>
    </location>
</feature>
<name>A0AAE0GPU0_9CHLO</name>
<evidence type="ECO:0000256" key="1">
    <source>
        <dbReference type="SAM" id="MobiDB-lite"/>
    </source>
</evidence>
<dbReference type="Proteomes" id="UP001190700">
    <property type="component" value="Unassembled WGS sequence"/>
</dbReference>
<feature type="compositionally biased region" description="Acidic residues" evidence="1">
    <location>
        <begin position="1"/>
        <end position="16"/>
    </location>
</feature>
<dbReference type="AlphaFoldDB" id="A0AAE0GPU0"/>
<comment type="caution">
    <text evidence="2">The sequence shown here is derived from an EMBL/GenBank/DDBJ whole genome shotgun (WGS) entry which is preliminary data.</text>
</comment>
<feature type="region of interest" description="Disordered" evidence="1">
    <location>
        <begin position="342"/>
        <end position="393"/>
    </location>
</feature>
<protein>
    <recommendedName>
        <fullName evidence="4">STI1 domain-containing protein</fullName>
    </recommendedName>
</protein>
<feature type="region of interest" description="Disordered" evidence="1">
    <location>
        <begin position="1"/>
        <end position="75"/>
    </location>
</feature>
<keyword evidence="3" id="KW-1185">Reference proteome</keyword>
<reference evidence="2 3" key="1">
    <citation type="journal article" date="2015" name="Genome Biol. Evol.">
        <title>Comparative Genomics of a Bacterivorous Green Alga Reveals Evolutionary Causalities and Consequences of Phago-Mixotrophic Mode of Nutrition.</title>
        <authorList>
            <person name="Burns J.A."/>
            <person name="Paasch A."/>
            <person name="Narechania A."/>
            <person name="Kim E."/>
        </authorList>
    </citation>
    <scope>NUCLEOTIDE SEQUENCE [LARGE SCALE GENOMIC DNA]</scope>
    <source>
        <strain evidence="2 3">PLY_AMNH</strain>
    </source>
</reference>
<dbReference type="EMBL" id="LGRX02003693">
    <property type="protein sequence ID" value="KAK3281828.1"/>
    <property type="molecule type" value="Genomic_DNA"/>
</dbReference>